<dbReference type="SMART" id="SM00256">
    <property type="entry name" value="FBOX"/>
    <property type="match status" value="1"/>
</dbReference>
<dbReference type="Pfam" id="PF12937">
    <property type="entry name" value="F-box-like"/>
    <property type="match status" value="1"/>
</dbReference>
<dbReference type="PANTHER" id="PTHR46731:SF1">
    <property type="entry name" value="F-BOX ONLY PROTEIN 15"/>
    <property type="match status" value="1"/>
</dbReference>
<dbReference type="InterPro" id="IPR036047">
    <property type="entry name" value="F-box-like_dom_sf"/>
</dbReference>
<dbReference type="PANTHER" id="PTHR46731">
    <property type="entry name" value="F-BOX ONLY PROTEIN 15"/>
    <property type="match status" value="1"/>
</dbReference>
<dbReference type="CTD" id="201456"/>
<dbReference type="GO" id="GO:0019005">
    <property type="term" value="C:SCF ubiquitin ligase complex"/>
    <property type="evidence" value="ECO:0007669"/>
    <property type="project" value="TreeGrafter"/>
</dbReference>
<dbReference type="KEGG" id="emc:129333667"/>
<dbReference type="InterPro" id="IPR001810">
    <property type="entry name" value="F-box_dom"/>
</dbReference>
<sequence length="533" mass="60467">MATGRGWILQQHTLGASCPAVLSSIDLRRPPSRQPASFVLSIRESSDPFGSPARDSTVSKCSPVTTMQSSEIKAKHIQKQHWKKPFIKLISTTGIKSLPSEIILKIFSYLDAVSLLCTGCVNKHFYHLSSDNTIWLKIYSQSFLRKKSKWKTETVQNSGVSLSLSDSQHKESGYWKKEYIIKKIASGKAGIIHLLKSVNTYTGLPVETKNAIKVSGLRWMIILKERSGNEHVMDQADISFNETSLTVCWYGINCLCLDNLLCLRLYGVTPVLGEGKLYLRNGPWRRSLISEYQLANVTQNADIIGCDALVELYRVEEGVLLGLWNKNEIAFVMVCLHYHQLIERSILGSATMMHVVAPHKAVLDDIDPEYGLHGYQLHIDMHNKGNTYMCGTFRSLFCRKDYIKNGYLRLTVISYKNNSQHLPLVGKVGLSWKTDALEGIVQNCFIMDVTVLDESQKPFWCFSAPVNMETTSRAPDLNKYFGPSYYLNYTDSIGKVHVEMVWMEETQEYYITNLVLYLSTQKVNSWFGRNYGV</sequence>
<accession>A0AA97JM12</accession>
<evidence type="ECO:0000259" key="1">
    <source>
        <dbReference type="PROSITE" id="PS50181"/>
    </source>
</evidence>
<dbReference type="PROSITE" id="PS51257">
    <property type="entry name" value="PROKAR_LIPOPROTEIN"/>
    <property type="match status" value="1"/>
</dbReference>
<organism evidence="2 3">
    <name type="scientific">Eublepharis macularius</name>
    <name type="common">Leopard gecko</name>
    <name type="synonym">Cyrtodactylus macularius</name>
    <dbReference type="NCBI Taxonomy" id="481883"/>
    <lineage>
        <taxon>Eukaryota</taxon>
        <taxon>Metazoa</taxon>
        <taxon>Chordata</taxon>
        <taxon>Craniata</taxon>
        <taxon>Vertebrata</taxon>
        <taxon>Euteleostomi</taxon>
        <taxon>Lepidosauria</taxon>
        <taxon>Squamata</taxon>
        <taxon>Bifurcata</taxon>
        <taxon>Gekkota</taxon>
        <taxon>Eublepharidae</taxon>
        <taxon>Eublepharinae</taxon>
        <taxon>Eublepharis</taxon>
    </lineage>
</organism>
<dbReference type="CDD" id="cd22093">
    <property type="entry name" value="F-box_FBXO15"/>
    <property type="match status" value="1"/>
</dbReference>
<dbReference type="RefSeq" id="XP_054841465.1">
    <property type="nucleotide sequence ID" value="XM_054985490.1"/>
</dbReference>
<dbReference type="GeneID" id="129333667"/>
<evidence type="ECO:0000313" key="2">
    <source>
        <dbReference type="Proteomes" id="UP001190640"/>
    </source>
</evidence>
<reference evidence="3" key="1">
    <citation type="submission" date="2025-08" db="UniProtKB">
        <authorList>
            <consortium name="RefSeq"/>
        </authorList>
    </citation>
    <scope>IDENTIFICATION</scope>
    <source>
        <tissue evidence="3">Blood</tissue>
    </source>
</reference>
<dbReference type="AlphaFoldDB" id="A0AA97JM12"/>
<feature type="domain" description="F-box" evidence="1">
    <location>
        <begin position="92"/>
        <end position="138"/>
    </location>
</feature>
<name>A0AA97JM12_EUBMA</name>
<dbReference type="SUPFAM" id="SSF81383">
    <property type="entry name" value="F-box domain"/>
    <property type="match status" value="1"/>
</dbReference>
<dbReference type="PROSITE" id="PS50181">
    <property type="entry name" value="FBOX"/>
    <property type="match status" value="1"/>
</dbReference>
<dbReference type="Proteomes" id="UP001190640">
    <property type="component" value="Chromosome 7"/>
</dbReference>
<evidence type="ECO:0000313" key="3">
    <source>
        <dbReference type="RefSeq" id="XP_054841465.1"/>
    </source>
</evidence>
<keyword evidence="2" id="KW-1185">Reference proteome</keyword>
<proteinExistence type="predicted"/>
<dbReference type="Gene3D" id="1.20.1280.50">
    <property type="match status" value="1"/>
</dbReference>
<protein>
    <submittedName>
        <fullName evidence="3">F-box only protein 15</fullName>
    </submittedName>
</protein>
<gene>
    <name evidence="3" type="primary">FBXO15</name>
</gene>